<evidence type="ECO:0008006" key="4">
    <source>
        <dbReference type="Google" id="ProtNLM"/>
    </source>
</evidence>
<feature type="transmembrane region" description="Helical" evidence="1">
    <location>
        <begin position="12"/>
        <end position="34"/>
    </location>
</feature>
<comment type="caution">
    <text evidence="2">The sequence shown here is derived from an EMBL/GenBank/DDBJ whole genome shotgun (WGS) entry which is preliminary data.</text>
</comment>
<evidence type="ECO:0000313" key="3">
    <source>
        <dbReference type="Proteomes" id="UP000325372"/>
    </source>
</evidence>
<dbReference type="NCBIfam" id="NF040576">
    <property type="entry name" value="T2SS_GspM_XpsM"/>
    <property type="match status" value="1"/>
</dbReference>
<evidence type="ECO:0000313" key="2">
    <source>
        <dbReference type="EMBL" id="KAA9130768.1"/>
    </source>
</evidence>
<keyword evidence="3" id="KW-1185">Reference proteome</keyword>
<dbReference type="Pfam" id="PF10741">
    <property type="entry name" value="T2SSM_b"/>
    <property type="match status" value="1"/>
</dbReference>
<dbReference type="RefSeq" id="WP_150864406.1">
    <property type="nucleotide sequence ID" value="NZ_VYXP01000006.1"/>
</dbReference>
<accession>A0A5N0T7R0</accession>
<evidence type="ECO:0000256" key="1">
    <source>
        <dbReference type="SAM" id="Phobius"/>
    </source>
</evidence>
<keyword evidence="1" id="KW-0812">Transmembrane</keyword>
<dbReference type="EMBL" id="VYXP01000006">
    <property type="protein sequence ID" value="KAA9130768.1"/>
    <property type="molecule type" value="Genomic_DNA"/>
</dbReference>
<sequence>MQLTSDQQNGKLTAVLLLLITLILAYMLGFHWFVKRHMAYAEELDGLRNQLGRFQAVAGQHDTLVAQLADIRASRDDAELFLAEGGFNEAAAAMSQRLGQLVSAEAEGGCHVVSQQPIRPRVQERFQRVTVNVRMRCDGDDLIRVLYRLESEVPMVLIDDLNIIRPRTRRRVGGQVTEVAQPMDVRFNMSGYLKS</sequence>
<organism evidence="2 3">
    <name type="scientific">Marinihelvus fidelis</name>
    <dbReference type="NCBI Taxonomy" id="2613842"/>
    <lineage>
        <taxon>Bacteria</taxon>
        <taxon>Pseudomonadati</taxon>
        <taxon>Pseudomonadota</taxon>
        <taxon>Gammaproteobacteria</taxon>
        <taxon>Chromatiales</taxon>
        <taxon>Wenzhouxiangellaceae</taxon>
        <taxon>Marinihelvus</taxon>
    </lineage>
</organism>
<keyword evidence="1" id="KW-1133">Transmembrane helix</keyword>
<dbReference type="InterPro" id="IPR034756">
    <property type="entry name" value="T2SSM_b"/>
</dbReference>
<proteinExistence type="predicted"/>
<gene>
    <name evidence="2" type="ORF">F3N42_10360</name>
</gene>
<name>A0A5N0T7R0_9GAMM</name>
<protein>
    <recommendedName>
        <fullName evidence="4">General secretion pathway protein GspM</fullName>
    </recommendedName>
</protein>
<keyword evidence="1" id="KW-0472">Membrane</keyword>
<reference evidence="2 3" key="1">
    <citation type="submission" date="2019-09" db="EMBL/GenBank/DDBJ databases">
        <title>Wenzhouxiangella sp. Genome sequencing and assembly.</title>
        <authorList>
            <person name="Zhang R."/>
        </authorList>
    </citation>
    <scope>NUCLEOTIDE SEQUENCE [LARGE SCALE GENOMIC DNA]</scope>
    <source>
        <strain evidence="2 3">W260</strain>
    </source>
</reference>
<dbReference type="AlphaFoldDB" id="A0A5N0T7R0"/>
<dbReference type="Proteomes" id="UP000325372">
    <property type="component" value="Unassembled WGS sequence"/>
</dbReference>